<reference evidence="2 3" key="1">
    <citation type="submission" date="2019-10" db="EMBL/GenBank/DDBJ databases">
        <title>Two novel species isolated from a subtropical stream in China.</title>
        <authorList>
            <person name="Lu H."/>
        </authorList>
    </citation>
    <scope>NUCLEOTIDE SEQUENCE [LARGE SCALE GENOMIC DNA]</scope>
    <source>
        <strain evidence="2 3">FT29W</strain>
    </source>
</reference>
<sequence>MKLLLHPSLPSHLPKLFAGGFHVEVTHWDDVGPPQASLAEVLAFAAADEFIVISGDLGLAEILLAKPAGCPSVLQVRGVADVGAIIPEILGAISQASGDLRAGALVTLDIKSTGNTLRMLPLNRPDVAGEGGAIPRFAKDAFLPPDALRNSEWSDRTLQYANLCIAMNRVSVMRLQDVKIPDGDGRAMLALMLFSQATTSFEASCRLAAIGMEGEARFLGRSCVEAAIYGFALAAIPEIDLAGKLNAAYRYHYESWLTALKEEIGLQEDDPLGRYIRGAVSGTAASAEASVNLRALAKAAGIGDVYAVLYRFLSAEGGHPTWDSLRKVAAHDDGSGNLIGISIRPRFEQVADTLSIAATCQIVALKGFQKMFPDRDIDGVVSIFEDMLRDFAVQLLLESRTSERRPAGDSGV</sequence>
<protein>
    <recommendedName>
        <fullName evidence="1">DUF5615 domain-containing protein</fullName>
    </recommendedName>
</protein>
<dbReference type="AlphaFoldDB" id="A0A6A7N4Z6"/>
<dbReference type="InterPro" id="IPR043733">
    <property type="entry name" value="DUF5677"/>
</dbReference>
<dbReference type="Proteomes" id="UP000440498">
    <property type="component" value="Unassembled WGS sequence"/>
</dbReference>
<dbReference type="Pfam" id="PF18480">
    <property type="entry name" value="DUF5615"/>
    <property type="match status" value="1"/>
</dbReference>
<keyword evidence="3" id="KW-1185">Reference proteome</keyword>
<dbReference type="RefSeq" id="WP_152839339.1">
    <property type="nucleotide sequence ID" value="NZ_WHUG01000007.1"/>
</dbReference>
<dbReference type="Pfam" id="PF18928">
    <property type="entry name" value="DUF5677"/>
    <property type="match status" value="1"/>
</dbReference>
<evidence type="ECO:0000259" key="1">
    <source>
        <dbReference type="Pfam" id="PF18480"/>
    </source>
</evidence>
<organism evidence="2 3">
    <name type="scientific">Rugamonas aquatica</name>
    <dbReference type="NCBI Taxonomy" id="2743357"/>
    <lineage>
        <taxon>Bacteria</taxon>
        <taxon>Pseudomonadati</taxon>
        <taxon>Pseudomonadota</taxon>
        <taxon>Betaproteobacteria</taxon>
        <taxon>Burkholderiales</taxon>
        <taxon>Oxalobacteraceae</taxon>
        <taxon>Telluria group</taxon>
        <taxon>Rugamonas</taxon>
    </lineage>
</organism>
<name>A0A6A7N4Z6_9BURK</name>
<proteinExistence type="predicted"/>
<evidence type="ECO:0000313" key="3">
    <source>
        <dbReference type="Proteomes" id="UP000440498"/>
    </source>
</evidence>
<dbReference type="InterPro" id="IPR041049">
    <property type="entry name" value="DUF5615"/>
</dbReference>
<gene>
    <name evidence="2" type="ORF">GEV02_18370</name>
</gene>
<feature type="domain" description="DUF5615" evidence="1">
    <location>
        <begin position="1"/>
        <end position="109"/>
    </location>
</feature>
<dbReference type="EMBL" id="WHUG01000007">
    <property type="protein sequence ID" value="MQA40119.1"/>
    <property type="molecule type" value="Genomic_DNA"/>
</dbReference>
<evidence type="ECO:0000313" key="2">
    <source>
        <dbReference type="EMBL" id="MQA40119.1"/>
    </source>
</evidence>
<accession>A0A6A7N4Z6</accession>
<comment type="caution">
    <text evidence="2">The sequence shown here is derived from an EMBL/GenBank/DDBJ whole genome shotgun (WGS) entry which is preliminary data.</text>
</comment>